<evidence type="ECO:0008006" key="3">
    <source>
        <dbReference type="Google" id="ProtNLM"/>
    </source>
</evidence>
<comment type="caution">
    <text evidence="1">The sequence shown here is derived from an EMBL/GenBank/DDBJ whole genome shotgun (WGS) entry which is preliminary data.</text>
</comment>
<protein>
    <recommendedName>
        <fullName evidence="3">Lipoprotein</fullName>
    </recommendedName>
</protein>
<dbReference type="Proteomes" id="UP000759529">
    <property type="component" value="Unassembled WGS sequence"/>
</dbReference>
<evidence type="ECO:0000313" key="1">
    <source>
        <dbReference type="EMBL" id="MBM6500951.1"/>
    </source>
</evidence>
<gene>
    <name evidence="1" type="ORF">H9X54_016795</name>
</gene>
<reference evidence="1 2" key="1">
    <citation type="submission" date="2021-02" db="EMBL/GenBank/DDBJ databases">
        <authorList>
            <person name="Jung H.S."/>
            <person name="Chun B.H."/>
            <person name="Jeon C.O."/>
        </authorList>
    </citation>
    <scope>NUCLEOTIDE SEQUENCE [LARGE SCALE GENOMIC DNA]</scope>
    <source>
        <strain evidence="1 2">LMG 25203</strain>
    </source>
</reference>
<accession>A0ABS2D1A6</accession>
<name>A0ABS2D1A6_9FLAO</name>
<dbReference type="RefSeq" id="WP_187655984.1">
    <property type="nucleotide sequence ID" value="NZ_JACSOD020000509.1"/>
</dbReference>
<organism evidence="1 2">
    <name type="scientific">Flavobacterium macrobrachii</name>
    <dbReference type="NCBI Taxonomy" id="591204"/>
    <lineage>
        <taxon>Bacteria</taxon>
        <taxon>Pseudomonadati</taxon>
        <taxon>Bacteroidota</taxon>
        <taxon>Flavobacteriia</taxon>
        <taxon>Flavobacteriales</taxon>
        <taxon>Flavobacteriaceae</taxon>
        <taxon>Flavobacterium</taxon>
    </lineage>
</organism>
<keyword evidence="2" id="KW-1185">Reference proteome</keyword>
<evidence type="ECO:0000313" key="2">
    <source>
        <dbReference type="Proteomes" id="UP000759529"/>
    </source>
</evidence>
<dbReference type="EMBL" id="JACSOD020000509">
    <property type="protein sequence ID" value="MBM6500951.1"/>
    <property type="molecule type" value="Genomic_DNA"/>
</dbReference>
<sequence length="296" mass="35032">MRKVIFIFLVLLFSFCSKKKENNLPRLIVPKQKNVVEVNSKEMLHIFYANILAQGFEEDINVNYNKGFSEDNHKNNYQCCKHFDTILPKYNLHVIIDTSYTVTNNGFEYKFVKVPPKEYRFKRVGLIGGKLPSKTLKEKSIKLMQQYINTCVNQEKAMVNCFPVLIKNCGNTTAFIKDAYIKIIQEAKDVDGIWKPIEFSYKRYGCIVTSRLYKLKPKKYIGLSMIKYYGNFKTKIRTKLQINKHYYYSNEIEGKINRSQFNQDKIYDYVDFDLQRKLDLKDFNEIKSHCLLKNDL</sequence>
<proteinExistence type="predicted"/>